<dbReference type="RefSeq" id="WP_282218908.1">
    <property type="nucleotide sequence ID" value="NZ_CP118246.1"/>
</dbReference>
<protein>
    <recommendedName>
        <fullName evidence="3">DUF1127 domain-containing protein</fullName>
    </recommendedName>
</protein>
<gene>
    <name evidence="1" type="ORF">PSQ19_18230</name>
</gene>
<reference evidence="1 2" key="1">
    <citation type="submission" date="2023-02" db="EMBL/GenBank/DDBJ databases">
        <title>Devosia algicola sp. nov., isolated from the phycosphere of marine algae.</title>
        <authorList>
            <person name="Kim J.M."/>
            <person name="Lee J.K."/>
            <person name="Choi B.J."/>
            <person name="Bayburt H."/>
            <person name="Jeon C.O."/>
        </authorList>
    </citation>
    <scope>NUCLEOTIDE SEQUENCE [LARGE SCALE GENOMIC DNA]</scope>
    <source>
        <strain evidence="1 2">G20-9</strain>
    </source>
</reference>
<evidence type="ECO:0000313" key="2">
    <source>
        <dbReference type="Proteomes" id="UP001220530"/>
    </source>
</evidence>
<dbReference type="Proteomes" id="UP001220530">
    <property type="component" value="Chromosome"/>
</dbReference>
<proteinExistence type="predicted"/>
<evidence type="ECO:0008006" key="3">
    <source>
        <dbReference type="Google" id="ProtNLM"/>
    </source>
</evidence>
<evidence type="ECO:0000313" key="1">
    <source>
        <dbReference type="EMBL" id="WDR02504.1"/>
    </source>
</evidence>
<dbReference type="EMBL" id="CP118246">
    <property type="protein sequence ID" value="WDR02504.1"/>
    <property type="molecule type" value="Genomic_DNA"/>
</dbReference>
<accession>A0ABY7YMI1</accession>
<sequence>MTISLSGERSVAVAHSSGFAAAVRRYFANIRANNRRVKALRTLLEYDESRLDDLGICRQDIHEALARRSVSGHFLAFKRSERAAR</sequence>
<organism evidence="1 2">
    <name type="scientific">Devosia algicola</name>
    <dbReference type="NCBI Taxonomy" id="3026418"/>
    <lineage>
        <taxon>Bacteria</taxon>
        <taxon>Pseudomonadati</taxon>
        <taxon>Pseudomonadota</taxon>
        <taxon>Alphaproteobacteria</taxon>
        <taxon>Hyphomicrobiales</taxon>
        <taxon>Devosiaceae</taxon>
        <taxon>Devosia</taxon>
    </lineage>
</organism>
<name>A0ABY7YMI1_9HYPH</name>
<keyword evidence="2" id="KW-1185">Reference proteome</keyword>